<protein>
    <recommendedName>
        <fullName evidence="3">BHLH domain-containing protein</fullName>
    </recommendedName>
</protein>
<feature type="compositionally biased region" description="Pro residues" evidence="1">
    <location>
        <begin position="314"/>
        <end position="326"/>
    </location>
</feature>
<name>A0A507D5P2_9FUNG</name>
<evidence type="ECO:0000313" key="4">
    <source>
        <dbReference type="EMBL" id="TPX46498.1"/>
    </source>
</evidence>
<dbReference type="EMBL" id="QEAN01000134">
    <property type="protein sequence ID" value="TPX46498.1"/>
    <property type="molecule type" value="Genomic_DNA"/>
</dbReference>
<dbReference type="Proteomes" id="UP000317494">
    <property type="component" value="Unassembled WGS sequence"/>
</dbReference>
<dbReference type="CDD" id="cd11393">
    <property type="entry name" value="bHLH_AtbHLH_like"/>
    <property type="match status" value="1"/>
</dbReference>
<organism evidence="4 5">
    <name type="scientific">Synchytrium endobioticum</name>
    <dbReference type="NCBI Taxonomy" id="286115"/>
    <lineage>
        <taxon>Eukaryota</taxon>
        <taxon>Fungi</taxon>
        <taxon>Fungi incertae sedis</taxon>
        <taxon>Chytridiomycota</taxon>
        <taxon>Chytridiomycota incertae sedis</taxon>
        <taxon>Chytridiomycetes</taxon>
        <taxon>Synchytriales</taxon>
        <taxon>Synchytriaceae</taxon>
        <taxon>Synchytrium</taxon>
    </lineage>
</organism>
<comment type="caution">
    <text evidence="4">The sequence shown here is derived from an EMBL/GenBank/DDBJ whole genome shotgun (WGS) entry which is preliminary data.</text>
</comment>
<dbReference type="PANTHER" id="PTHR46266:SF4">
    <property type="entry name" value="TRANSCRIPTION FACTOR TT8"/>
    <property type="match status" value="1"/>
</dbReference>
<evidence type="ECO:0000313" key="5">
    <source>
        <dbReference type="Proteomes" id="UP000317494"/>
    </source>
</evidence>
<dbReference type="InterPro" id="IPR045239">
    <property type="entry name" value="bHLH95_bHLH"/>
</dbReference>
<feature type="compositionally biased region" description="Polar residues" evidence="1">
    <location>
        <begin position="356"/>
        <end position="375"/>
    </location>
</feature>
<dbReference type="Pfam" id="PF00010">
    <property type="entry name" value="HLH"/>
    <property type="match status" value="1"/>
</dbReference>
<keyword evidence="2" id="KW-0732">Signal</keyword>
<accession>A0A507D5P2</accession>
<dbReference type="SUPFAM" id="SSF47459">
    <property type="entry name" value="HLH, helix-loop-helix DNA-binding domain"/>
    <property type="match status" value="1"/>
</dbReference>
<evidence type="ECO:0000259" key="3">
    <source>
        <dbReference type="PROSITE" id="PS50888"/>
    </source>
</evidence>
<dbReference type="VEuPathDB" id="FungiDB:SeMB42_g03664"/>
<evidence type="ECO:0000256" key="2">
    <source>
        <dbReference type="SAM" id="SignalP"/>
    </source>
</evidence>
<feature type="region of interest" description="Disordered" evidence="1">
    <location>
        <begin position="215"/>
        <end position="287"/>
    </location>
</feature>
<gene>
    <name evidence="4" type="ORF">SeMB42_g03664</name>
</gene>
<feature type="region of interest" description="Disordered" evidence="1">
    <location>
        <begin position="354"/>
        <end position="375"/>
    </location>
</feature>
<feature type="compositionally biased region" description="Low complexity" evidence="1">
    <location>
        <begin position="215"/>
        <end position="230"/>
    </location>
</feature>
<feature type="compositionally biased region" description="Basic residues" evidence="1">
    <location>
        <begin position="270"/>
        <end position="281"/>
    </location>
</feature>
<dbReference type="Gene3D" id="4.10.280.10">
    <property type="entry name" value="Helix-loop-helix DNA-binding domain"/>
    <property type="match status" value="1"/>
</dbReference>
<reference evidence="4 5" key="1">
    <citation type="journal article" date="2019" name="Sci. Rep.">
        <title>Comparative genomics of chytrid fungi reveal insights into the obligate biotrophic and pathogenic lifestyle of Synchytrium endobioticum.</title>
        <authorList>
            <person name="van de Vossenberg B.T.L.H."/>
            <person name="Warris S."/>
            <person name="Nguyen H.D.T."/>
            <person name="van Gent-Pelzer M.P.E."/>
            <person name="Joly D.L."/>
            <person name="van de Geest H.C."/>
            <person name="Bonants P.J.M."/>
            <person name="Smith D.S."/>
            <person name="Levesque C.A."/>
            <person name="van der Lee T.A.J."/>
        </authorList>
    </citation>
    <scope>NUCLEOTIDE SEQUENCE [LARGE SCALE GENOMIC DNA]</scope>
    <source>
        <strain evidence="4 5">MB42</strain>
    </source>
</reference>
<dbReference type="GO" id="GO:0046983">
    <property type="term" value="F:protein dimerization activity"/>
    <property type="evidence" value="ECO:0007669"/>
    <property type="project" value="InterPro"/>
</dbReference>
<feature type="compositionally biased region" description="Pro residues" evidence="1">
    <location>
        <begin position="254"/>
        <end position="263"/>
    </location>
</feature>
<dbReference type="InterPro" id="IPR036638">
    <property type="entry name" value="HLH_DNA-bd_sf"/>
</dbReference>
<dbReference type="STRING" id="286115.A0A507D5P2"/>
<dbReference type="SMART" id="SM00353">
    <property type="entry name" value="HLH"/>
    <property type="match status" value="1"/>
</dbReference>
<dbReference type="AlphaFoldDB" id="A0A507D5P2"/>
<proteinExistence type="predicted"/>
<keyword evidence="5" id="KW-1185">Reference proteome</keyword>
<feature type="region of interest" description="Disordered" evidence="1">
    <location>
        <begin position="304"/>
        <end position="330"/>
    </location>
</feature>
<feature type="domain" description="BHLH" evidence="3">
    <location>
        <begin position="101"/>
        <end position="153"/>
    </location>
</feature>
<sequence>MTLCGAHCRWLITVIVVWRVDNDEGVRREIGQKPPDNLPAILDELKYVLMGFSRHGTIIVTEDSVSDSSRSKLTPELQSKRSSFGSIVRYPTSTAADVANKRKISHSAIEKRRRERINTKIMQLKSLVPQCQKQDNVHKLDILQGAIDYILSLQTQILELSKQPHHATSHHQHHVPLLHQQQEHKRICPESLITEIMMTRHITTEHVHDRVAATTATTSPPATTMSQQQQITDFSYSEAAARRTSPVKRGRPTRPSPMPPRPASSPGSITRHRSPLSHHHYTGSAASSPYNIRVYSPIDSIVSVKSEPTDDSLPSPPSTHGSPPPVVARDEGEDPLRLLVDAAARLSAGVPVSASGMGQQQLEQSDVMSVHSLLS</sequence>
<evidence type="ECO:0000256" key="1">
    <source>
        <dbReference type="SAM" id="MobiDB-lite"/>
    </source>
</evidence>
<feature type="signal peptide" evidence="2">
    <location>
        <begin position="1"/>
        <end position="22"/>
    </location>
</feature>
<dbReference type="PROSITE" id="PS50888">
    <property type="entry name" value="BHLH"/>
    <property type="match status" value="1"/>
</dbReference>
<dbReference type="PANTHER" id="PTHR46266">
    <property type="entry name" value="TRANSCRIPTION FACTOR TT8"/>
    <property type="match status" value="1"/>
</dbReference>
<dbReference type="InterPro" id="IPR011598">
    <property type="entry name" value="bHLH_dom"/>
</dbReference>
<feature type="chain" id="PRO_5021382317" description="BHLH domain-containing protein" evidence="2">
    <location>
        <begin position="23"/>
        <end position="375"/>
    </location>
</feature>